<dbReference type="EMBL" id="LAZP02001127">
    <property type="protein sequence ID" value="PFH55169.1"/>
    <property type="molecule type" value="Genomic_DNA"/>
</dbReference>
<evidence type="ECO:0000259" key="3">
    <source>
        <dbReference type="Pfam" id="PF00078"/>
    </source>
</evidence>
<dbReference type="Gene3D" id="3.10.10.10">
    <property type="entry name" value="HIV Type 1 Reverse Transcriptase, subunit A, domain 1"/>
    <property type="match status" value="1"/>
</dbReference>
<dbReference type="Proteomes" id="UP000037136">
    <property type="component" value="Unassembled WGS sequence"/>
</dbReference>
<keyword evidence="2" id="KW-0496">Mitochondrion</keyword>
<dbReference type="InterPro" id="IPR043128">
    <property type="entry name" value="Rev_trsase/Diguanyl_cyclase"/>
</dbReference>
<reference evidence="4 5" key="2">
    <citation type="journal article" date="2017" name="Sci. Rep.">
        <title>Ant-infecting Ophiocordyceps genomes reveal a high diversity of potential behavioral manipulation genes and a possible major role for enterotoxins.</title>
        <authorList>
            <person name="de Bekker C."/>
            <person name="Ohm R.A."/>
            <person name="Evans H.C."/>
            <person name="Brachmann A."/>
            <person name="Hughes D.P."/>
        </authorList>
    </citation>
    <scope>NUCLEOTIDE SEQUENCE [LARGE SCALE GENOMIC DNA]</scope>
    <source>
        <strain evidence="4 5">SC16a</strain>
    </source>
</reference>
<evidence type="ECO:0000313" key="5">
    <source>
        <dbReference type="Proteomes" id="UP000037136"/>
    </source>
</evidence>
<gene>
    <name evidence="4" type="ORF">XA68_10520</name>
</gene>
<dbReference type="CDD" id="cd01647">
    <property type="entry name" value="RT_LTR"/>
    <property type="match status" value="1"/>
</dbReference>
<evidence type="ECO:0000313" key="4">
    <source>
        <dbReference type="EMBL" id="PFH55169.1"/>
    </source>
</evidence>
<proteinExistence type="predicted"/>
<accession>A0A2A9NYZ7</accession>
<evidence type="ECO:0000256" key="1">
    <source>
        <dbReference type="ARBA" id="ARBA00004173"/>
    </source>
</evidence>
<dbReference type="SUPFAM" id="SSF56672">
    <property type="entry name" value="DNA/RNA polymerases"/>
    <property type="match status" value="1"/>
</dbReference>
<dbReference type="InterPro" id="IPR043502">
    <property type="entry name" value="DNA/RNA_pol_sf"/>
</dbReference>
<reference evidence="4 5" key="1">
    <citation type="journal article" date="2015" name="BMC Genomics">
        <title>Gene expression during zombie ant biting behavior reflects the complexity underlying fungal parasitic behavioral manipulation.</title>
        <authorList>
            <person name="de Bekker C."/>
            <person name="Ohm R.A."/>
            <person name="Loreto R.G."/>
            <person name="Sebastian A."/>
            <person name="Albert I."/>
            <person name="Merrow M."/>
            <person name="Brachmann A."/>
            <person name="Hughes D.P."/>
        </authorList>
    </citation>
    <scope>NUCLEOTIDE SEQUENCE [LARGE SCALE GENOMIC DNA]</scope>
    <source>
        <strain evidence="4 5">SC16a</strain>
    </source>
</reference>
<protein>
    <recommendedName>
        <fullName evidence="3">Reverse transcriptase domain-containing protein</fullName>
    </recommendedName>
</protein>
<dbReference type="PANTHER" id="PTHR24559:SF444">
    <property type="entry name" value="REVERSE TRANSCRIPTASE DOMAIN-CONTAINING PROTEIN"/>
    <property type="match status" value="1"/>
</dbReference>
<sequence length="193" mass="22490">MKVPLAENWHQQRLGMRPYPLNRPDKEFLDAKHQELHDQGRMEWTTEASPFASPVFVVWRKDKPRVVVDLRALNSVAIPDAYPMPIPAEMVHKLAGKRYISAVDARSFFHQFLVHPDHRERFTVVSHRGLERSVVALMGYKNSPAYAQRFIDHILRDYSEYAAGYIDDIVIYSNTAKEYLNYLKLLGFRVDGF</sequence>
<comment type="caution">
    <text evidence="4">The sequence shown here is derived from an EMBL/GenBank/DDBJ whole genome shotgun (WGS) entry which is preliminary data.</text>
</comment>
<dbReference type="Pfam" id="PF00078">
    <property type="entry name" value="RVT_1"/>
    <property type="match status" value="1"/>
</dbReference>
<comment type="subcellular location">
    <subcellularLocation>
        <location evidence="1">Mitochondrion</location>
    </subcellularLocation>
</comment>
<dbReference type="STRING" id="268505.A0A2A9NYZ7"/>
<dbReference type="InterPro" id="IPR053134">
    <property type="entry name" value="RNA-dir_DNA_polymerase"/>
</dbReference>
<dbReference type="GO" id="GO:0005739">
    <property type="term" value="C:mitochondrion"/>
    <property type="evidence" value="ECO:0007669"/>
    <property type="project" value="UniProtKB-SubCell"/>
</dbReference>
<organism evidence="4 5">
    <name type="scientific">Ophiocordyceps unilateralis</name>
    <name type="common">Zombie-ant fungus</name>
    <name type="synonym">Torrubia unilateralis</name>
    <dbReference type="NCBI Taxonomy" id="268505"/>
    <lineage>
        <taxon>Eukaryota</taxon>
        <taxon>Fungi</taxon>
        <taxon>Dikarya</taxon>
        <taxon>Ascomycota</taxon>
        <taxon>Pezizomycotina</taxon>
        <taxon>Sordariomycetes</taxon>
        <taxon>Hypocreomycetidae</taxon>
        <taxon>Hypocreales</taxon>
        <taxon>Ophiocordycipitaceae</taxon>
        <taxon>Ophiocordyceps</taxon>
    </lineage>
</organism>
<name>A0A2A9NYZ7_OPHUN</name>
<dbReference type="PANTHER" id="PTHR24559">
    <property type="entry name" value="TRANSPOSON TY3-I GAG-POL POLYPROTEIN"/>
    <property type="match status" value="1"/>
</dbReference>
<feature type="domain" description="Reverse transcriptase" evidence="3">
    <location>
        <begin position="62"/>
        <end position="184"/>
    </location>
</feature>
<dbReference type="OrthoDB" id="5106181at2759"/>
<dbReference type="Gene3D" id="3.30.70.270">
    <property type="match status" value="1"/>
</dbReference>
<evidence type="ECO:0000256" key="2">
    <source>
        <dbReference type="ARBA" id="ARBA00023128"/>
    </source>
</evidence>
<dbReference type="InterPro" id="IPR000477">
    <property type="entry name" value="RT_dom"/>
</dbReference>
<keyword evidence="5" id="KW-1185">Reference proteome</keyword>
<dbReference type="AlphaFoldDB" id="A0A2A9NYZ7"/>